<organism evidence="19 20">
    <name type="scientific">Cephus cinctus</name>
    <name type="common">Wheat stem sawfly</name>
    <dbReference type="NCBI Taxonomy" id="211228"/>
    <lineage>
        <taxon>Eukaryota</taxon>
        <taxon>Metazoa</taxon>
        <taxon>Ecdysozoa</taxon>
        <taxon>Arthropoda</taxon>
        <taxon>Hexapoda</taxon>
        <taxon>Insecta</taxon>
        <taxon>Pterygota</taxon>
        <taxon>Neoptera</taxon>
        <taxon>Endopterygota</taxon>
        <taxon>Hymenoptera</taxon>
        <taxon>Cephoidea</taxon>
        <taxon>Cephidae</taxon>
        <taxon>Cephus</taxon>
    </lineage>
</organism>
<dbReference type="GO" id="GO:0005829">
    <property type="term" value="C:cytosol"/>
    <property type="evidence" value="ECO:0007669"/>
    <property type="project" value="UniProtKB-SubCell"/>
</dbReference>
<sequence>MSDNPKRVLLFSGKRKSGKDYITDLLSLRIGSAQSVIIKISGPIKTHWAKTLNLDYNKLIEDGPYKEQYRGEMNKWAEEIRDRDYGYFCREAIDMYNDSSPRSIPFPDYQRTLASYSQDSSSLEHSFLKKWVFHRRIHNTLHLLIIKYLIVLFILEINLGK</sequence>
<evidence type="ECO:0000256" key="4">
    <source>
        <dbReference type="ARBA" id="ARBA00022490"/>
    </source>
</evidence>
<feature type="transmembrane region" description="Helical" evidence="18">
    <location>
        <begin position="140"/>
        <end position="159"/>
    </location>
</feature>
<dbReference type="AlphaFoldDB" id="A0AAJ7W0P9"/>
<keyword evidence="12" id="KW-0752">Steroid biosynthesis</keyword>
<keyword evidence="15" id="KW-1207">Sterol metabolism</keyword>
<evidence type="ECO:0000256" key="14">
    <source>
        <dbReference type="ARBA" id="ARBA00023098"/>
    </source>
</evidence>
<dbReference type="GO" id="GO:0004631">
    <property type="term" value="F:phosphomevalonate kinase activity"/>
    <property type="evidence" value="ECO:0007669"/>
    <property type="project" value="UniProtKB-EC"/>
</dbReference>
<keyword evidence="9 20" id="KW-0418">Kinase</keyword>
<keyword evidence="13" id="KW-0756">Sterol biosynthesis</keyword>
<dbReference type="InterPro" id="IPR005919">
    <property type="entry name" value="Pmev_kin_anim"/>
</dbReference>
<dbReference type="InterPro" id="IPR027417">
    <property type="entry name" value="P-loop_NTPase"/>
</dbReference>
<dbReference type="Pfam" id="PF04275">
    <property type="entry name" value="P-mevalo_kinase"/>
    <property type="match status" value="1"/>
</dbReference>
<dbReference type="PANTHER" id="PTHR13101">
    <property type="entry name" value="PHOSPHOMEVALONATE KINASE"/>
    <property type="match status" value="1"/>
</dbReference>
<protein>
    <recommendedName>
        <fullName evidence="17">Phosphomevalonate kinase</fullName>
        <ecNumber evidence="3">2.7.4.2</ecNumber>
    </recommendedName>
</protein>
<proteinExistence type="predicted"/>
<keyword evidence="10" id="KW-0152">Cholesterol biosynthesis</keyword>
<keyword evidence="11" id="KW-0067">ATP-binding</keyword>
<keyword evidence="18" id="KW-1133">Transmembrane helix</keyword>
<keyword evidence="8" id="KW-0547">Nucleotide-binding</keyword>
<gene>
    <name evidence="20 21" type="primary">LOC107267227</name>
</gene>
<evidence type="ECO:0000256" key="10">
    <source>
        <dbReference type="ARBA" id="ARBA00022778"/>
    </source>
</evidence>
<evidence type="ECO:0000313" key="20">
    <source>
        <dbReference type="RefSeq" id="XP_024940204.1"/>
    </source>
</evidence>
<accession>A0AAJ7W0P9</accession>
<keyword evidence="5" id="KW-0444">Lipid biosynthesis</keyword>
<evidence type="ECO:0000256" key="9">
    <source>
        <dbReference type="ARBA" id="ARBA00022777"/>
    </source>
</evidence>
<dbReference type="GeneID" id="107267227"/>
<evidence type="ECO:0000256" key="6">
    <source>
        <dbReference type="ARBA" id="ARBA00022548"/>
    </source>
</evidence>
<evidence type="ECO:0000256" key="12">
    <source>
        <dbReference type="ARBA" id="ARBA00022955"/>
    </source>
</evidence>
<dbReference type="GO" id="GO:0005524">
    <property type="term" value="F:ATP binding"/>
    <property type="evidence" value="ECO:0007669"/>
    <property type="project" value="UniProtKB-KW"/>
</dbReference>
<name>A0AAJ7W0P9_CEPCN</name>
<keyword evidence="18" id="KW-0472">Membrane</keyword>
<keyword evidence="19" id="KW-1185">Reference proteome</keyword>
<dbReference type="EC" id="2.7.4.2" evidence="3"/>
<evidence type="ECO:0000313" key="19">
    <source>
        <dbReference type="Proteomes" id="UP000694920"/>
    </source>
</evidence>
<evidence type="ECO:0000256" key="8">
    <source>
        <dbReference type="ARBA" id="ARBA00022741"/>
    </source>
</evidence>
<keyword evidence="16" id="KW-0753">Steroid metabolism</keyword>
<evidence type="ECO:0000256" key="15">
    <source>
        <dbReference type="ARBA" id="ARBA00023166"/>
    </source>
</evidence>
<keyword evidence="4" id="KW-0963">Cytoplasm</keyword>
<keyword evidence="14" id="KW-0443">Lipid metabolism</keyword>
<evidence type="ECO:0000256" key="7">
    <source>
        <dbReference type="ARBA" id="ARBA00022679"/>
    </source>
</evidence>
<dbReference type="RefSeq" id="XP_024940205.1">
    <property type="nucleotide sequence ID" value="XM_025084437.1"/>
</dbReference>
<comment type="subcellular location">
    <subcellularLocation>
        <location evidence="1">Cytoplasm</location>
        <location evidence="1">Cytosol</location>
    </subcellularLocation>
</comment>
<evidence type="ECO:0000256" key="18">
    <source>
        <dbReference type="SAM" id="Phobius"/>
    </source>
</evidence>
<keyword evidence="7" id="KW-0808">Transferase</keyword>
<dbReference type="Gene3D" id="3.40.50.300">
    <property type="entry name" value="P-loop containing nucleotide triphosphate hydrolases"/>
    <property type="match status" value="1"/>
</dbReference>
<evidence type="ECO:0000256" key="11">
    <source>
        <dbReference type="ARBA" id="ARBA00022840"/>
    </source>
</evidence>
<comment type="pathway">
    <text evidence="2">Isoprenoid biosynthesis; isopentenyl diphosphate biosynthesis via mevalonate pathway; isopentenyl diphosphate from (R)-mevalonate: step 2/3.</text>
</comment>
<keyword evidence="18" id="KW-0812">Transmembrane</keyword>
<evidence type="ECO:0000256" key="13">
    <source>
        <dbReference type="ARBA" id="ARBA00023011"/>
    </source>
</evidence>
<dbReference type="GO" id="GO:0019287">
    <property type="term" value="P:isopentenyl diphosphate biosynthetic process, mevalonate pathway"/>
    <property type="evidence" value="ECO:0007669"/>
    <property type="project" value="TreeGrafter"/>
</dbReference>
<evidence type="ECO:0000256" key="1">
    <source>
        <dbReference type="ARBA" id="ARBA00004514"/>
    </source>
</evidence>
<evidence type="ECO:0000313" key="21">
    <source>
        <dbReference type="RefSeq" id="XP_024940205.1"/>
    </source>
</evidence>
<dbReference type="RefSeq" id="XP_024940204.1">
    <property type="nucleotide sequence ID" value="XM_025084436.1"/>
</dbReference>
<evidence type="ECO:0000256" key="5">
    <source>
        <dbReference type="ARBA" id="ARBA00022516"/>
    </source>
</evidence>
<dbReference type="PANTHER" id="PTHR13101:SF1">
    <property type="entry name" value="PHOSPHOMEVALONATE KINASE"/>
    <property type="match status" value="1"/>
</dbReference>
<dbReference type="Proteomes" id="UP000694920">
    <property type="component" value="Unplaced"/>
</dbReference>
<evidence type="ECO:0000256" key="2">
    <source>
        <dbReference type="ARBA" id="ARBA00005017"/>
    </source>
</evidence>
<keyword evidence="6" id="KW-0153">Cholesterol metabolism</keyword>
<evidence type="ECO:0000256" key="3">
    <source>
        <dbReference type="ARBA" id="ARBA00012958"/>
    </source>
</evidence>
<dbReference type="GO" id="GO:0006695">
    <property type="term" value="P:cholesterol biosynthetic process"/>
    <property type="evidence" value="ECO:0007669"/>
    <property type="project" value="UniProtKB-KW"/>
</dbReference>
<reference evidence="20 21" key="1">
    <citation type="submission" date="2025-04" db="UniProtKB">
        <authorList>
            <consortium name="RefSeq"/>
        </authorList>
    </citation>
    <scope>IDENTIFICATION</scope>
</reference>
<evidence type="ECO:0000256" key="17">
    <source>
        <dbReference type="ARBA" id="ARBA00034549"/>
    </source>
</evidence>
<evidence type="ECO:0000256" key="16">
    <source>
        <dbReference type="ARBA" id="ARBA00023221"/>
    </source>
</evidence>